<sequence>MFEAAEKELNVVKSRNEQKKKTLGLKKSVKAGRKSSRLMKLKTKAIKGAGSSMVQPMVLDESEEGTLTQEDHGVIKSGTCLSVLRGLPKLVMRSSKPN</sequence>
<dbReference type="EMBL" id="PSQE01000008">
    <property type="protein sequence ID" value="RHN39058.1"/>
    <property type="molecule type" value="Genomic_DNA"/>
</dbReference>
<dbReference type="Proteomes" id="UP000265566">
    <property type="component" value="Chromosome 8"/>
</dbReference>
<accession>A0A396GEX4</accession>
<proteinExistence type="predicted"/>
<name>A0A396GEX4_MEDTR</name>
<gene>
    <name evidence="2" type="ORF">MtrunA17_Chr8g0339781</name>
</gene>
<organism evidence="2">
    <name type="scientific">Medicago truncatula</name>
    <name type="common">Barrel medic</name>
    <name type="synonym">Medicago tribuloides</name>
    <dbReference type="NCBI Taxonomy" id="3880"/>
    <lineage>
        <taxon>Eukaryota</taxon>
        <taxon>Viridiplantae</taxon>
        <taxon>Streptophyta</taxon>
        <taxon>Embryophyta</taxon>
        <taxon>Tracheophyta</taxon>
        <taxon>Spermatophyta</taxon>
        <taxon>Magnoliopsida</taxon>
        <taxon>eudicotyledons</taxon>
        <taxon>Gunneridae</taxon>
        <taxon>Pentapetalae</taxon>
        <taxon>rosids</taxon>
        <taxon>fabids</taxon>
        <taxon>Fabales</taxon>
        <taxon>Fabaceae</taxon>
        <taxon>Papilionoideae</taxon>
        <taxon>50 kb inversion clade</taxon>
        <taxon>NPAAA clade</taxon>
        <taxon>Hologalegina</taxon>
        <taxon>IRL clade</taxon>
        <taxon>Trifolieae</taxon>
        <taxon>Medicago</taxon>
    </lineage>
</organism>
<dbReference type="Gramene" id="rna45050">
    <property type="protein sequence ID" value="RHN39058.1"/>
    <property type="gene ID" value="gene45050"/>
</dbReference>
<feature type="compositionally biased region" description="Basic residues" evidence="1">
    <location>
        <begin position="21"/>
        <end position="34"/>
    </location>
</feature>
<comment type="caution">
    <text evidence="2">The sequence shown here is derived from an EMBL/GenBank/DDBJ whole genome shotgun (WGS) entry which is preliminary data.</text>
</comment>
<reference evidence="2" key="1">
    <citation type="journal article" date="2018" name="Nat. Plants">
        <title>Whole-genome landscape of Medicago truncatula symbiotic genes.</title>
        <authorList>
            <person name="Pecrix Y."/>
            <person name="Gamas P."/>
            <person name="Carrere S."/>
        </authorList>
    </citation>
    <scope>NUCLEOTIDE SEQUENCE</scope>
    <source>
        <tissue evidence="2">Leaves</tissue>
    </source>
</reference>
<feature type="region of interest" description="Disordered" evidence="1">
    <location>
        <begin position="1"/>
        <end position="34"/>
    </location>
</feature>
<dbReference type="AlphaFoldDB" id="A0A396GEX4"/>
<feature type="compositionally biased region" description="Basic and acidic residues" evidence="1">
    <location>
        <begin position="1"/>
        <end position="20"/>
    </location>
</feature>
<evidence type="ECO:0000313" key="2">
    <source>
        <dbReference type="EMBL" id="RHN39058.1"/>
    </source>
</evidence>
<protein>
    <submittedName>
        <fullName evidence="2">Uncharacterized protein</fullName>
    </submittedName>
</protein>
<evidence type="ECO:0000256" key="1">
    <source>
        <dbReference type="SAM" id="MobiDB-lite"/>
    </source>
</evidence>